<dbReference type="EMBL" id="BMAT01010556">
    <property type="protein sequence ID" value="GFS27732.1"/>
    <property type="molecule type" value="Genomic_DNA"/>
</dbReference>
<protein>
    <submittedName>
        <fullName evidence="1">Uncharacterized protein</fullName>
    </submittedName>
</protein>
<reference evidence="1 2" key="1">
    <citation type="journal article" date="2021" name="Elife">
        <title>Chloroplast acquisition without the gene transfer in kleptoplastic sea slugs, Plakobranchus ocellatus.</title>
        <authorList>
            <person name="Maeda T."/>
            <person name="Takahashi S."/>
            <person name="Yoshida T."/>
            <person name="Shimamura S."/>
            <person name="Takaki Y."/>
            <person name="Nagai Y."/>
            <person name="Toyoda A."/>
            <person name="Suzuki Y."/>
            <person name="Arimoto A."/>
            <person name="Ishii H."/>
            <person name="Satoh N."/>
            <person name="Nishiyama T."/>
            <person name="Hasebe M."/>
            <person name="Maruyama T."/>
            <person name="Minagawa J."/>
            <person name="Obokata J."/>
            <person name="Shigenobu S."/>
        </authorList>
    </citation>
    <scope>NUCLEOTIDE SEQUENCE [LARGE SCALE GENOMIC DNA]</scope>
</reference>
<accession>A0AAV4K3H0</accession>
<proteinExistence type="predicted"/>
<evidence type="ECO:0000313" key="1">
    <source>
        <dbReference type="EMBL" id="GFS27732.1"/>
    </source>
</evidence>
<comment type="caution">
    <text evidence="1">The sequence shown here is derived from an EMBL/GenBank/DDBJ whole genome shotgun (WGS) entry which is preliminary data.</text>
</comment>
<name>A0AAV4K3H0_9GAST</name>
<keyword evidence="2" id="KW-1185">Reference proteome</keyword>
<dbReference type="AlphaFoldDB" id="A0AAV4K3H0"/>
<organism evidence="1 2">
    <name type="scientific">Elysia marginata</name>
    <dbReference type="NCBI Taxonomy" id="1093978"/>
    <lineage>
        <taxon>Eukaryota</taxon>
        <taxon>Metazoa</taxon>
        <taxon>Spiralia</taxon>
        <taxon>Lophotrochozoa</taxon>
        <taxon>Mollusca</taxon>
        <taxon>Gastropoda</taxon>
        <taxon>Heterobranchia</taxon>
        <taxon>Euthyneura</taxon>
        <taxon>Panpulmonata</taxon>
        <taxon>Sacoglossa</taxon>
        <taxon>Placobranchoidea</taxon>
        <taxon>Plakobranchidae</taxon>
        <taxon>Elysia</taxon>
    </lineage>
</organism>
<dbReference type="Proteomes" id="UP000762676">
    <property type="component" value="Unassembled WGS sequence"/>
</dbReference>
<gene>
    <name evidence="1" type="ORF">ElyMa_005298700</name>
</gene>
<sequence>MSQTWMKKGSQPQPFVTLTIQASHRDYKALGFTLHTPSKTIKQSAMADTGCQSCLAGIIVLYRLGLTQSDLIPVTMRMHAADNKDINILGATMLHIIARDKEGKVLTTKQMVYITDCSEKFFLSRGALVDLHIIPKHFP</sequence>
<evidence type="ECO:0000313" key="2">
    <source>
        <dbReference type="Proteomes" id="UP000762676"/>
    </source>
</evidence>